<dbReference type="GO" id="GO:0019693">
    <property type="term" value="P:ribose phosphate metabolic process"/>
    <property type="evidence" value="ECO:0007669"/>
    <property type="project" value="TreeGrafter"/>
</dbReference>
<dbReference type="PROSITE" id="PS51462">
    <property type="entry name" value="NUDIX"/>
    <property type="match status" value="1"/>
</dbReference>
<dbReference type="PANTHER" id="PTHR11839:SF18">
    <property type="entry name" value="NUDIX HYDROLASE DOMAIN-CONTAINING PROTEIN"/>
    <property type="match status" value="1"/>
</dbReference>
<dbReference type="Gene3D" id="3.90.79.10">
    <property type="entry name" value="Nucleoside Triphosphate Pyrophosphohydrolase"/>
    <property type="match status" value="1"/>
</dbReference>
<evidence type="ECO:0000259" key="3">
    <source>
        <dbReference type="PROSITE" id="PS51462"/>
    </source>
</evidence>
<dbReference type="InterPro" id="IPR020084">
    <property type="entry name" value="NUDIX_hydrolase_CS"/>
</dbReference>
<evidence type="ECO:0000256" key="1">
    <source>
        <dbReference type="ARBA" id="ARBA00001946"/>
    </source>
</evidence>
<dbReference type="PANTHER" id="PTHR11839">
    <property type="entry name" value="UDP/ADP-SUGAR PYROPHOSPHATASE"/>
    <property type="match status" value="1"/>
</dbReference>
<organism evidence="4">
    <name type="scientific">Thermofilum pendens</name>
    <dbReference type="NCBI Taxonomy" id="2269"/>
    <lineage>
        <taxon>Archaea</taxon>
        <taxon>Thermoproteota</taxon>
        <taxon>Thermoprotei</taxon>
        <taxon>Thermofilales</taxon>
        <taxon>Thermofilaceae</taxon>
        <taxon>Thermofilum</taxon>
    </lineage>
</organism>
<dbReference type="CDD" id="cd03424">
    <property type="entry name" value="NUDIX_ADPRase_Nudt5_UGPPase_Nudt14"/>
    <property type="match status" value="1"/>
</dbReference>
<evidence type="ECO:0000256" key="2">
    <source>
        <dbReference type="ARBA" id="ARBA00022801"/>
    </source>
</evidence>
<dbReference type="EMBL" id="DRZM01000235">
    <property type="protein sequence ID" value="HHP05796.1"/>
    <property type="molecule type" value="Genomic_DNA"/>
</dbReference>
<comment type="caution">
    <text evidence="4">The sequence shown here is derived from an EMBL/GenBank/DDBJ whole genome shotgun (WGS) entry which is preliminary data.</text>
</comment>
<keyword evidence="2 4" id="KW-0378">Hydrolase</keyword>
<dbReference type="InterPro" id="IPR015797">
    <property type="entry name" value="NUDIX_hydrolase-like_dom_sf"/>
</dbReference>
<dbReference type="PRINTS" id="PR00502">
    <property type="entry name" value="NUDIXFAMILY"/>
</dbReference>
<accession>A0A7J3X9C9</accession>
<name>A0A7J3X9C9_THEPE</name>
<reference evidence="4" key="1">
    <citation type="journal article" date="2020" name="mSystems">
        <title>Genome- and Community-Level Interaction Insights into Carbon Utilization and Element Cycling Functions of Hydrothermarchaeota in Hydrothermal Sediment.</title>
        <authorList>
            <person name="Zhou Z."/>
            <person name="Liu Y."/>
            <person name="Xu W."/>
            <person name="Pan J."/>
            <person name="Luo Z.H."/>
            <person name="Li M."/>
        </authorList>
    </citation>
    <scope>NUCLEOTIDE SEQUENCE [LARGE SCALE GENOMIC DNA]</scope>
    <source>
        <strain evidence="4">SpSt-1125</strain>
    </source>
</reference>
<evidence type="ECO:0000313" key="4">
    <source>
        <dbReference type="EMBL" id="HHP05796.1"/>
    </source>
</evidence>
<dbReference type="AlphaFoldDB" id="A0A7J3X9C9"/>
<dbReference type="GO" id="GO:0016462">
    <property type="term" value="F:pyrophosphatase activity"/>
    <property type="evidence" value="ECO:0007669"/>
    <property type="project" value="UniProtKB-ARBA"/>
</dbReference>
<sequence length="179" mass="20058">MGEPRVLEDQLLCEGRRVKLLRRVISWRGRVFEKDLVAFGRSVVIIPVLGDGRVVFVRQWRAPLGRWIVELPAGRVESGEDLRSAALRELEEETGYRASRVVELGRAYVSPGYSDELITVFLAEELERVGARPEEGEVLEVLELAPRDYIATCAAGECDLKSLAALLLYLAHKGWLRGA</sequence>
<proteinExistence type="predicted"/>
<dbReference type="Pfam" id="PF00293">
    <property type="entry name" value="NUDIX"/>
    <property type="match status" value="1"/>
</dbReference>
<protein>
    <submittedName>
        <fullName evidence="4">NUDIX hydrolase</fullName>
    </submittedName>
</protein>
<gene>
    <name evidence="4" type="ORF">ENM88_08670</name>
</gene>
<comment type="cofactor">
    <cofactor evidence="1">
        <name>Mg(2+)</name>
        <dbReference type="ChEBI" id="CHEBI:18420"/>
    </cofactor>
</comment>
<feature type="domain" description="Nudix hydrolase" evidence="3">
    <location>
        <begin position="38"/>
        <end position="166"/>
    </location>
</feature>
<dbReference type="SUPFAM" id="SSF55811">
    <property type="entry name" value="Nudix"/>
    <property type="match status" value="1"/>
</dbReference>
<dbReference type="GO" id="GO:0006753">
    <property type="term" value="P:nucleoside phosphate metabolic process"/>
    <property type="evidence" value="ECO:0007669"/>
    <property type="project" value="TreeGrafter"/>
</dbReference>
<dbReference type="InterPro" id="IPR020476">
    <property type="entry name" value="Nudix_hydrolase"/>
</dbReference>
<dbReference type="InterPro" id="IPR000086">
    <property type="entry name" value="NUDIX_hydrolase_dom"/>
</dbReference>
<dbReference type="PROSITE" id="PS00893">
    <property type="entry name" value="NUDIX_BOX"/>
    <property type="match status" value="1"/>
</dbReference>